<dbReference type="Proteomes" id="UP000066284">
    <property type="component" value="Chromosome 1"/>
</dbReference>
<name>A0A0S4KSF1_9BACT</name>
<organism evidence="1 2">
    <name type="scientific">Candidatus Nitrospira inopinata</name>
    <dbReference type="NCBI Taxonomy" id="1715989"/>
    <lineage>
        <taxon>Bacteria</taxon>
        <taxon>Pseudomonadati</taxon>
        <taxon>Nitrospirota</taxon>
        <taxon>Nitrospiria</taxon>
        <taxon>Nitrospirales</taxon>
        <taxon>Nitrospiraceae</taxon>
        <taxon>Nitrospira</taxon>
    </lineage>
</organism>
<evidence type="ECO:0000313" key="2">
    <source>
        <dbReference type="Proteomes" id="UP000066284"/>
    </source>
</evidence>
<keyword evidence="2" id="KW-1185">Reference proteome</keyword>
<protein>
    <submittedName>
        <fullName evidence="1">Uncharacterized protein</fullName>
    </submittedName>
</protein>
<proteinExistence type="predicted"/>
<dbReference type="STRING" id="1715989.NITINOP_1712"/>
<dbReference type="EMBL" id="LN885086">
    <property type="protein sequence ID" value="CUQ66687.1"/>
    <property type="molecule type" value="Genomic_DNA"/>
</dbReference>
<evidence type="ECO:0000313" key="1">
    <source>
        <dbReference type="EMBL" id="CUQ66687.1"/>
    </source>
</evidence>
<reference evidence="2" key="1">
    <citation type="submission" date="2015-09" db="EMBL/GenBank/DDBJ databases">
        <authorList>
            <person name="Daims H."/>
        </authorList>
    </citation>
    <scope>NUCLEOTIDE SEQUENCE [LARGE SCALE GENOMIC DNA]</scope>
</reference>
<dbReference type="KEGG" id="nio:NITINOP_1712"/>
<gene>
    <name evidence="1" type="ORF">NITINOP_1712</name>
</gene>
<dbReference type="AlphaFoldDB" id="A0A0S4KSF1"/>
<sequence length="324" mass="37242">MPGCMGRDRRRVSAASRSSVLFQPIVRLSVLLRFGLFLLVFGWGEWPGGSWAGAVSAVGDGRSASESTWSRLIVEADRLYLPTKFLKRMPADFIRFEFDDLRTYAAEYHPDDHRMVLNRSLSFNAAGAVLKPLRAMTHQELQVLYHELFHAYMDYLTTLEEQGGEAGGTPELLRFARRQQACRYGAATIVPLAQRPHETEVRYLTEPESWEALNETWAVFIGWAIWTQLEIQGKHHGRTERQKEQWAERLKTAFSHGEFRGYYVPQDAEERRVAQKRFLGKPSQLSWGEVEVLMAQVLDFSEELVKWLKRSQKVWSDGETPASC</sequence>
<accession>A0A0S4KSF1</accession>